<feature type="compositionally biased region" description="Basic and acidic residues" evidence="4">
    <location>
        <begin position="105"/>
        <end position="120"/>
    </location>
</feature>
<dbReference type="GO" id="GO:0072659">
    <property type="term" value="P:protein localization to plasma membrane"/>
    <property type="evidence" value="ECO:0007669"/>
    <property type="project" value="TreeGrafter"/>
</dbReference>
<dbReference type="AlphaFoldDB" id="A0AAV6GM09"/>
<evidence type="ECO:0000313" key="7">
    <source>
        <dbReference type="Proteomes" id="UP000823561"/>
    </source>
</evidence>
<dbReference type="Pfam" id="PF14603">
    <property type="entry name" value="hSH3"/>
    <property type="match status" value="2"/>
</dbReference>
<sequence>MEENVDVKALMARFRQTGMMATGGGGGSPRLPPPILERGVHSPVDPGANGSVRPRFSVPLNKPNPGPISPSNGPRFGQAPRGVFPRPPPSHRPNHQEPVRTPIAEADKPGSFRNSTEKLVRPMPKPHGSPGGRGPQTIHTPPLLSQRSMSTEVPPLLRPLPTVGSRPKKPKRPPFVNLEQFRRNSGTPKPTARLSGRTLGDSNSPTTSGAAGVKMPPLLPNRPKNMTVPVPKQDMDDDQDTYDDIEAFPPPPPPPSTQTEEGFSPSSSRPAGISSPPFMPSKPSSMTNSLSVQDLDDDQDTYDDIEALPPPPPPPPTSQDSWNDQHSSRAEEWDDSDESEIYEEVDSQDSIPLPTDTGKHSKKDMKRQKEQEKKEQREREKKEIAYRKKFKLTGNETALHIARVREDWQGGKNDLSVQQGESVEIIRTENNPEGRWLARTIDGRYGYISTKCVDMDYEEVKRRFGSLARPRPDPGVYDDVNSMEGYGCEDFPPPPVEISPDPKMLKKMESKEKEFRKKFKFEGSIQVLRCMRVDPNANIKKAGGKDLNVVRGDLLDVIQFIGDKKALCRNGQGKYGYVPMAYLLPEEGEIYDDIDYPGDVYDNDSNM</sequence>
<protein>
    <recommendedName>
        <fullName evidence="5">SH3 domain-containing protein</fullName>
    </recommendedName>
</protein>
<reference evidence="6" key="1">
    <citation type="submission" date="2020-10" db="EMBL/GenBank/DDBJ databases">
        <title>Chromosome-scale genome assembly of the Allis shad, Alosa alosa.</title>
        <authorList>
            <person name="Margot Z."/>
            <person name="Christophe K."/>
            <person name="Cabau C."/>
            <person name="Louis A."/>
            <person name="Berthelot C."/>
            <person name="Parey E."/>
            <person name="Roest Crollius H."/>
            <person name="Montfort J."/>
            <person name="Robinson-Rechavi M."/>
            <person name="Bucao C."/>
            <person name="Bouchez O."/>
            <person name="Gislard M."/>
            <person name="Lluch J."/>
            <person name="Milhes M."/>
            <person name="Lampietro C."/>
            <person name="Lopez Roques C."/>
            <person name="Donnadieu C."/>
            <person name="Braasch I."/>
            <person name="Desvignes T."/>
            <person name="Postlethwait J."/>
            <person name="Bobe J."/>
            <person name="Guiguen Y."/>
        </authorList>
    </citation>
    <scope>NUCLEOTIDE SEQUENCE</scope>
    <source>
        <strain evidence="6">M-15738</strain>
        <tissue evidence="6">Blood</tissue>
    </source>
</reference>
<evidence type="ECO:0000256" key="1">
    <source>
        <dbReference type="ARBA" id="ARBA00022443"/>
    </source>
</evidence>
<evidence type="ECO:0000313" key="6">
    <source>
        <dbReference type="EMBL" id="KAG5275845.1"/>
    </source>
</evidence>
<feature type="compositionally biased region" description="Polar residues" evidence="4">
    <location>
        <begin position="200"/>
        <end position="209"/>
    </location>
</feature>
<keyword evidence="1 3" id="KW-0728">SH3 domain</keyword>
<dbReference type="PANTHER" id="PTHR16830">
    <property type="entry name" value="SH2 CONTAINING ADAPTOR PRAM-1 RELATED"/>
    <property type="match status" value="1"/>
</dbReference>
<feature type="compositionally biased region" description="Basic and acidic residues" evidence="4">
    <location>
        <begin position="367"/>
        <end position="383"/>
    </location>
</feature>
<feature type="domain" description="SH3" evidence="5">
    <location>
        <begin position="397"/>
        <end position="458"/>
    </location>
</feature>
<dbReference type="PROSITE" id="PS50002">
    <property type="entry name" value="SH3"/>
    <property type="match status" value="1"/>
</dbReference>
<feature type="compositionally biased region" description="Acidic residues" evidence="4">
    <location>
        <begin position="332"/>
        <end position="347"/>
    </location>
</feature>
<dbReference type="InterPro" id="IPR029294">
    <property type="entry name" value="hSH3"/>
</dbReference>
<feature type="compositionally biased region" description="Acidic residues" evidence="4">
    <location>
        <begin position="235"/>
        <end position="246"/>
    </location>
</feature>
<proteinExistence type="predicted"/>
<feature type="compositionally biased region" description="Acidic residues" evidence="4">
    <location>
        <begin position="294"/>
        <end position="306"/>
    </location>
</feature>
<dbReference type="GO" id="GO:0050852">
    <property type="term" value="P:T cell receptor signaling pathway"/>
    <property type="evidence" value="ECO:0007669"/>
    <property type="project" value="TreeGrafter"/>
</dbReference>
<dbReference type="SUPFAM" id="SSF50044">
    <property type="entry name" value="SH3-domain"/>
    <property type="match status" value="2"/>
</dbReference>
<dbReference type="InterPro" id="IPR043443">
    <property type="entry name" value="FYB1/2-like"/>
</dbReference>
<dbReference type="SMART" id="SM00326">
    <property type="entry name" value="SH3"/>
    <property type="match status" value="2"/>
</dbReference>
<evidence type="ECO:0000259" key="5">
    <source>
        <dbReference type="PROSITE" id="PS50002"/>
    </source>
</evidence>
<keyword evidence="2" id="KW-0597">Phosphoprotein</keyword>
<feature type="compositionally biased region" description="Pro residues" evidence="4">
    <location>
        <begin position="308"/>
        <end position="317"/>
    </location>
</feature>
<dbReference type="GO" id="GO:0005886">
    <property type="term" value="C:plasma membrane"/>
    <property type="evidence" value="ECO:0007669"/>
    <property type="project" value="InterPro"/>
</dbReference>
<name>A0AAV6GM09_9TELE</name>
<dbReference type="FunFam" id="2.30.30.40:FF:000307">
    <property type="entry name" value="Predicted protein"/>
    <property type="match status" value="1"/>
</dbReference>
<evidence type="ECO:0000256" key="2">
    <source>
        <dbReference type="ARBA" id="ARBA00022553"/>
    </source>
</evidence>
<dbReference type="InterPro" id="IPR036028">
    <property type="entry name" value="SH3-like_dom_sf"/>
</dbReference>
<dbReference type="InterPro" id="IPR001452">
    <property type="entry name" value="SH3_domain"/>
</dbReference>
<feature type="compositionally biased region" description="Polar residues" evidence="4">
    <location>
        <begin position="137"/>
        <end position="151"/>
    </location>
</feature>
<dbReference type="PANTHER" id="PTHR16830:SF11">
    <property type="entry name" value="PML-RARA-REGULATED ADAPTER MOLECULE 1"/>
    <property type="match status" value="1"/>
</dbReference>
<accession>A0AAV6GM09</accession>
<organism evidence="6 7">
    <name type="scientific">Alosa alosa</name>
    <name type="common">allis shad</name>
    <dbReference type="NCBI Taxonomy" id="278164"/>
    <lineage>
        <taxon>Eukaryota</taxon>
        <taxon>Metazoa</taxon>
        <taxon>Chordata</taxon>
        <taxon>Craniata</taxon>
        <taxon>Vertebrata</taxon>
        <taxon>Euteleostomi</taxon>
        <taxon>Actinopterygii</taxon>
        <taxon>Neopterygii</taxon>
        <taxon>Teleostei</taxon>
        <taxon>Clupei</taxon>
        <taxon>Clupeiformes</taxon>
        <taxon>Clupeoidei</taxon>
        <taxon>Clupeidae</taxon>
        <taxon>Alosa</taxon>
    </lineage>
</organism>
<evidence type="ECO:0000256" key="3">
    <source>
        <dbReference type="PROSITE-ProRule" id="PRU00192"/>
    </source>
</evidence>
<comment type="caution">
    <text evidence="6">The sequence shown here is derived from an EMBL/GenBank/DDBJ whole genome shotgun (WGS) entry which is preliminary data.</text>
</comment>
<dbReference type="Gene3D" id="2.30.30.40">
    <property type="entry name" value="SH3 Domains"/>
    <property type="match status" value="2"/>
</dbReference>
<keyword evidence="7" id="KW-1185">Reference proteome</keyword>
<dbReference type="GO" id="GO:0007229">
    <property type="term" value="P:integrin-mediated signaling pathway"/>
    <property type="evidence" value="ECO:0007669"/>
    <property type="project" value="InterPro"/>
</dbReference>
<evidence type="ECO:0000256" key="4">
    <source>
        <dbReference type="SAM" id="MobiDB-lite"/>
    </source>
</evidence>
<feature type="region of interest" description="Disordered" evidence="4">
    <location>
        <begin position="19"/>
        <end position="383"/>
    </location>
</feature>
<gene>
    <name evidence="6" type="ORF">AALO_G00125200</name>
</gene>
<feature type="compositionally biased region" description="Low complexity" evidence="4">
    <location>
        <begin position="264"/>
        <end position="286"/>
    </location>
</feature>
<dbReference type="Proteomes" id="UP000823561">
    <property type="component" value="Chromosome 9"/>
</dbReference>
<dbReference type="EMBL" id="JADWDJ010000009">
    <property type="protein sequence ID" value="KAG5275845.1"/>
    <property type="molecule type" value="Genomic_DNA"/>
</dbReference>